<dbReference type="EMBL" id="CP036289">
    <property type="protein sequence ID" value="QDU77777.1"/>
    <property type="molecule type" value="Genomic_DNA"/>
</dbReference>
<dbReference type="Proteomes" id="UP000318626">
    <property type="component" value="Chromosome"/>
</dbReference>
<feature type="transmembrane region" description="Helical" evidence="1">
    <location>
        <begin position="66"/>
        <end position="88"/>
    </location>
</feature>
<evidence type="ECO:0000313" key="3">
    <source>
        <dbReference type="Proteomes" id="UP000318626"/>
    </source>
</evidence>
<proteinExistence type="predicted"/>
<dbReference type="KEGG" id="bvo:Pan97_48560"/>
<feature type="transmembrane region" description="Helical" evidence="1">
    <location>
        <begin position="156"/>
        <end position="176"/>
    </location>
</feature>
<name>A0A518CEX8_9BACT</name>
<evidence type="ECO:0000313" key="2">
    <source>
        <dbReference type="EMBL" id="QDU77777.1"/>
    </source>
</evidence>
<feature type="transmembrane region" description="Helical" evidence="1">
    <location>
        <begin position="34"/>
        <end position="54"/>
    </location>
</feature>
<organism evidence="2 3">
    <name type="scientific">Bremerella volcania</name>
    <dbReference type="NCBI Taxonomy" id="2527984"/>
    <lineage>
        <taxon>Bacteria</taxon>
        <taxon>Pseudomonadati</taxon>
        <taxon>Planctomycetota</taxon>
        <taxon>Planctomycetia</taxon>
        <taxon>Pirellulales</taxon>
        <taxon>Pirellulaceae</taxon>
        <taxon>Bremerella</taxon>
    </lineage>
</organism>
<reference evidence="3" key="1">
    <citation type="submission" date="2019-02" db="EMBL/GenBank/DDBJ databases">
        <title>Deep-cultivation of Planctomycetes and their phenomic and genomic characterization uncovers novel biology.</title>
        <authorList>
            <person name="Wiegand S."/>
            <person name="Jogler M."/>
            <person name="Boedeker C."/>
            <person name="Pinto D."/>
            <person name="Vollmers J."/>
            <person name="Rivas-Marin E."/>
            <person name="Kohn T."/>
            <person name="Peeters S.H."/>
            <person name="Heuer A."/>
            <person name="Rast P."/>
            <person name="Oberbeckmann S."/>
            <person name="Bunk B."/>
            <person name="Jeske O."/>
            <person name="Meyerdierks A."/>
            <person name="Storesund J.E."/>
            <person name="Kallscheuer N."/>
            <person name="Luecker S."/>
            <person name="Lage O.M."/>
            <person name="Pohl T."/>
            <person name="Merkel B.J."/>
            <person name="Hornburger P."/>
            <person name="Mueller R.-W."/>
            <person name="Bruemmer F."/>
            <person name="Labrenz M."/>
            <person name="Spormann A.M."/>
            <person name="Op den Camp H."/>
            <person name="Overmann J."/>
            <person name="Amann R."/>
            <person name="Jetten M.S.M."/>
            <person name="Mascher T."/>
            <person name="Medema M.H."/>
            <person name="Devos D.P."/>
            <person name="Kaster A.-K."/>
            <person name="Ovreas L."/>
            <person name="Rohde M."/>
            <person name="Galperin M.Y."/>
            <person name="Jogler C."/>
        </authorList>
    </citation>
    <scope>NUCLEOTIDE SEQUENCE [LARGE SCALE GENOMIC DNA]</scope>
    <source>
        <strain evidence="3">Pan97</strain>
    </source>
</reference>
<keyword evidence="1" id="KW-1133">Transmembrane helix</keyword>
<evidence type="ECO:0000256" key="1">
    <source>
        <dbReference type="SAM" id="Phobius"/>
    </source>
</evidence>
<keyword evidence="1" id="KW-0812">Transmembrane</keyword>
<keyword evidence="3" id="KW-1185">Reference proteome</keyword>
<dbReference type="AlphaFoldDB" id="A0A518CEX8"/>
<sequence>MDSDQKRELYEFVKDRHDKFLAVRQLHLARIGHLLVLTGFLVTMLVLFGTPQLIGLFHNPSKNTISWLAISSAIAYVALAFFLIMTVWEYLVFLNRIGFAIPNANHDKIMATFDEPKLQKDHVKKSLARLYLSAIAANEVETGHIGRHFRRILTRLSAAMFTSVIFLVLLIATKIMN</sequence>
<protein>
    <submittedName>
        <fullName evidence="2">Uncharacterized protein</fullName>
    </submittedName>
</protein>
<gene>
    <name evidence="2" type="ORF">Pan97_48560</name>
</gene>
<dbReference type="RefSeq" id="WP_144976876.1">
    <property type="nucleotide sequence ID" value="NZ_CP036289.1"/>
</dbReference>
<keyword evidence="1" id="KW-0472">Membrane</keyword>
<accession>A0A518CEX8</accession>